<dbReference type="Proteomes" id="UP000245802">
    <property type="component" value="Chromosome"/>
</dbReference>
<dbReference type="KEGG" id="gog:C1280_25660"/>
<protein>
    <submittedName>
        <fullName evidence="1">Uncharacterized protein</fullName>
    </submittedName>
</protein>
<organism evidence="1 2">
    <name type="scientific">Gemmata obscuriglobus</name>
    <dbReference type="NCBI Taxonomy" id="114"/>
    <lineage>
        <taxon>Bacteria</taxon>
        <taxon>Pseudomonadati</taxon>
        <taxon>Planctomycetota</taxon>
        <taxon>Planctomycetia</taxon>
        <taxon>Gemmatales</taxon>
        <taxon>Gemmataceae</taxon>
        <taxon>Gemmata</taxon>
    </lineage>
</organism>
<dbReference type="OrthoDB" id="277094at2"/>
<keyword evidence="2" id="KW-1185">Reference proteome</keyword>
<reference evidence="1 2" key="1">
    <citation type="submission" date="2018-01" db="EMBL/GenBank/DDBJ databases">
        <title>G. obscuriglobus.</title>
        <authorList>
            <person name="Franke J."/>
            <person name="Blomberg W."/>
            <person name="Selmecki A."/>
        </authorList>
    </citation>
    <scope>NUCLEOTIDE SEQUENCE [LARGE SCALE GENOMIC DNA]</scope>
    <source>
        <strain evidence="1 2">DSM 5831</strain>
    </source>
</reference>
<dbReference type="AlphaFoldDB" id="A0A2Z3H8X9"/>
<name>A0A2Z3H8X9_9BACT</name>
<dbReference type="RefSeq" id="WP_010047791.1">
    <property type="nucleotide sequence ID" value="NZ_CP025958.1"/>
</dbReference>
<evidence type="ECO:0000313" key="1">
    <source>
        <dbReference type="EMBL" id="AWM40056.1"/>
    </source>
</evidence>
<accession>A0A2Z3H8X9</accession>
<sequence>MAKCDEGYRCEVCGRDVEAVTDSDLYLRFVLGEVPLETLHLLPERHLRCNPALAQYIIDPAFAPVGCEGPFAKAEMDGQFVAAEERRVSHGYRRLRAIPTLGLAVPEYPLGVTPDGGTD</sequence>
<gene>
    <name evidence="1" type="ORF">C1280_25660</name>
</gene>
<proteinExistence type="predicted"/>
<evidence type="ECO:0000313" key="2">
    <source>
        <dbReference type="Proteomes" id="UP000245802"/>
    </source>
</evidence>
<dbReference type="EMBL" id="CP025958">
    <property type="protein sequence ID" value="AWM40056.1"/>
    <property type="molecule type" value="Genomic_DNA"/>
</dbReference>